<dbReference type="RefSeq" id="WP_122078044.1">
    <property type="nucleotide sequence ID" value="NZ_VFMJ01000001.1"/>
</dbReference>
<sequence length="158" mass="18169">MLKPQQLRAELTSCLPWLQRNPENLQVRVERGNVAATLATSLSHEYRYTLNLLFLDYTGDLDLIMVPIQAWLRENQPDIMATEEKRRTGITFASDFNNNGSYDFSVSLQLTERVLVKEQGDGALHVEHLPEPPLPEDVTRPMQLFVHGELVSEWHERA</sequence>
<proteinExistence type="predicted"/>
<comment type="caution">
    <text evidence="1">The sequence shown here is derived from an EMBL/GenBank/DDBJ whole genome shotgun (WGS) entry which is preliminary data.</text>
</comment>
<accession>A0AA46KAQ2</accession>
<protein>
    <submittedName>
        <fullName evidence="1">Tail completion protein R (GpR)</fullName>
    </submittedName>
</protein>
<dbReference type="EMBL" id="VFMJ01000001">
    <property type="protein sequence ID" value="TQI87437.1"/>
    <property type="molecule type" value="Genomic_DNA"/>
</dbReference>
<evidence type="ECO:0000313" key="2">
    <source>
        <dbReference type="Proteomes" id="UP000320710"/>
    </source>
</evidence>
<name>A0AA46KAQ2_SERMA</name>
<evidence type="ECO:0000313" key="1">
    <source>
        <dbReference type="EMBL" id="TQI87437.1"/>
    </source>
</evidence>
<dbReference type="InterPro" id="IPR009678">
    <property type="entry name" value="Phage_tail_completion_R"/>
</dbReference>
<gene>
    <name evidence="1" type="ORF">FHU12_5131</name>
</gene>
<dbReference type="AlphaFoldDB" id="A0AA46KAQ2"/>
<reference evidence="1 2" key="1">
    <citation type="submission" date="2019-06" db="EMBL/GenBank/DDBJ databases">
        <authorList>
            <person name="Deangelis K."/>
            <person name="Huntemann M."/>
            <person name="Clum A."/>
            <person name="Pillay M."/>
            <person name="Palaniappan K."/>
            <person name="Varghese N."/>
            <person name="Mikhailova N."/>
            <person name="Stamatis D."/>
            <person name="Reddy T."/>
            <person name="Daum C."/>
            <person name="Shapiro N."/>
            <person name="Ivanova N."/>
            <person name="Kyrpides N."/>
            <person name="Woyke T."/>
        </authorList>
    </citation>
    <scope>NUCLEOTIDE SEQUENCE [LARGE SCALE GENOMIC DNA]</scope>
    <source>
        <strain evidence="1 2">106R</strain>
    </source>
</reference>
<dbReference type="Pfam" id="PF06891">
    <property type="entry name" value="P2_Phage_GpR"/>
    <property type="match status" value="1"/>
</dbReference>
<dbReference type="Proteomes" id="UP000320710">
    <property type="component" value="Unassembled WGS sequence"/>
</dbReference>
<organism evidence="1 2">
    <name type="scientific">Serratia marcescens</name>
    <dbReference type="NCBI Taxonomy" id="615"/>
    <lineage>
        <taxon>Bacteria</taxon>
        <taxon>Pseudomonadati</taxon>
        <taxon>Pseudomonadota</taxon>
        <taxon>Gammaproteobacteria</taxon>
        <taxon>Enterobacterales</taxon>
        <taxon>Yersiniaceae</taxon>
        <taxon>Serratia</taxon>
    </lineage>
</organism>
<reference evidence="1 2" key="2">
    <citation type="submission" date="2019-07" db="EMBL/GenBank/DDBJ databases">
        <title>Investigation of anaerobic lignin degradation for improved lignocellulosic biofuels.</title>
        <authorList>
            <person name="Deangelis K.PhD."/>
        </authorList>
    </citation>
    <scope>NUCLEOTIDE SEQUENCE [LARGE SCALE GENOMIC DNA]</scope>
    <source>
        <strain evidence="1 2">106R</strain>
    </source>
</reference>